<dbReference type="InterPro" id="IPR024467">
    <property type="entry name" value="Xre/MbcA/ParS-like_toxin-bd"/>
</dbReference>
<name>A0A1G6W4I3_9BACT</name>
<feature type="domain" description="Antitoxin Xre/MbcA/ParS-like toxin-binding" evidence="1">
    <location>
        <begin position="105"/>
        <end position="150"/>
    </location>
</feature>
<dbReference type="OrthoDB" id="5770459at2"/>
<dbReference type="InterPro" id="IPR046847">
    <property type="entry name" value="Xre-like_HTH"/>
</dbReference>
<evidence type="ECO:0000313" key="4">
    <source>
        <dbReference type="Proteomes" id="UP000199060"/>
    </source>
</evidence>
<sequence length="153" mass="17507">MKKKSSKVSEPEIVIYQKSKLTPEKILNLDTSGLNNPLNRIEFYRSGLTKSSFESFKTTSGLDYLSLAKVLGVSAKTLQRKQFFDTAQSERLYQLADFYAVGINYFGEEGFRKWMERPLFTLDHHIPINLIDSSEGIELLKTEILRLQHGIAV</sequence>
<dbReference type="EMBL" id="FNAC01000040">
    <property type="protein sequence ID" value="SDD59945.1"/>
    <property type="molecule type" value="Genomic_DNA"/>
</dbReference>
<dbReference type="GO" id="GO:0003677">
    <property type="term" value="F:DNA binding"/>
    <property type="evidence" value="ECO:0007669"/>
    <property type="project" value="InterPro"/>
</dbReference>
<gene>
    <name evidence="3" type="ORF">SAMN04488104_104024</name>
</gene>
<dbReference type="STRING" id="686796.SAMN04488104_104024"/>
<protein>
    <submittedName>
        <fullName evidence="3">Putative toxin-antitoxin system antitoxin component, TIGR02293 family</fullName>
    </submittedName>
</protein>
<evidence type="ECO:0000259" key="2">
    <source>
        <dbReference type="Pfam" id="PF20432"/>
    </source>
</evidence>
<dbReference type="RefSeq" id="WP_087940756.1">
    <property type="nucleotide sequence ID" value="NZ_FNAC01000040.1"/>
</dbReference>
<feature type="domain" description="Antitoxin Xre-like helix-turn-helix" evidence="2">
    <location>
        <begin position="45"/>
        <end position="96"/>
    </location>
</feature>
<evidence type="ECO:0000259" key="1">
    <source>
        <dbReference type="Pfam" id="PF09722"/>
    </source>
</evidence>
<dbReference type="Pfam" id="PF20432">
    <property type="entry name" value="Xre-like-HTH"/>
    <property type="match status" value="1"/>
</dbReference>
<dbReference type="Proteomes" id="UP000199060">
    <property type="component" value="Unassembled WGS sequence"/>
</dbReference>
<proteinExistence type="predicted"/>
<dbReference type="AlphaFoldDB" id="A0A1G6W4I3"/>
<reference evidence="4" key="1">
    <citation type="submission" date="2016-10" db="EMBL/GenBank/DDBJ databases">
        <authorList>
            <person name="Varghese N."/>
            <person name="Submissions S."/>
        </authorList>
    </citation>
    <scope>NUCLEOTIDE SEQUENCE [LARGE SCALE GENOMIC DNA]</scope>
    <source>
        <strain evidence="4">DSM 23095</strain>
    </source>
</reference>
<organism evidence="3 4">
    <name type="scientific">Algoriphagus faecimaris</name>
    <dbReference type="NCBI Taxonomy" id="686796"/>
    <lineage>
        <taxon>Bacteria</taxon>
        <taxon>Pseudomonadati</taxon>
        <taxon>Bacteroidota</taxon>
        <taxon>Cytophagia</taxon>
        <taxon>Cytophagales</taxon>
        <taxon>Cyclobacteriaceae</taxon>
        <taxon>Algoriphagus</taxon>
    </lineage>
</organism>
<keyword evidence="4" id="KW-1185">Reference proteome</keyword>
<evidence type="ECO:0000313" key="3">
    <source>
        <dbReference type="EMBL" id="SDD59945.1"/>
    </source>
</evidence>
<accession>A0A1G6W4I3</accession>
<dbReference type="Pfam" id="PF09722">
    <property type="entry name" value="Xre_MbcA_ParS_C"/>
    <property type="match status" value="1"/>
</dbReference>